<sequence>MRDDLIQTNLEARVIMREQDEDFFIETFSYPLNFELNLPYMSRIQFPASRAVLIRTTPVSKWVTIHVLRDVDLFSSFANFELDLTDKKILLQKEEGYIRLVLQELK</sequence>
<proteinExistence type="predicted"/>
<protein>
    <submittedName>
        <fullName evidence="1">Uncharacterized protein</fullName>
    </submittedName>
</protein>
<organism evidence="1 2">
    <name type="scientific">Candidatus Cellulosilyticum pullistercoris</name>
    <dbReference type="NCBI Taxonomy" id="2838521"/>
    <lineage>
        <taxon>Bacteria</taxon>
        <taxon>Bacillati</taxon>
        <taxon>Bacillota</taxon>
        <taxon>Clostridia</taxon>
        <taxon>Lachnospirales</taxon>
        <taxon>Cellulosilyticaceae</taxon>
        <taxon>Cellulosilyticum</taxon>
    </lineage>
</organism>
<dbReference type="EMBL" id="JAHLFQ010000001">
    <property type="protein sequence ID" value="MBU3803133.1"/>
    <property type="molecule type" value="Genomic_DNA"/>
</dbReference>
<gene>
    <name evidence="1" type="ORF">H9872_00010</name>
</gene>
<reference evidence="1" key="1">
    <citation type="journal article" date="2021" name="PeerJ">
        <title>Extensive microbial diversity within the chicken gut microbiome revealed by metagenomics and culture.</title>
        <authorList>
            <person name="Gilroy R."/>
            <person name="Ravi A."/>
            <person name="Getino M."/>
            <person name="Pursley I."/>
            <person name="Horton D.L."/>
            <person name="Alikhan N.F."/>
            <person name="Baker D."/>
            <person name="Gharbi K."/>
            <person name="Hall N."/>
            <person name="Watson M."/>
            <person name="Adriaenssens E.M."/>
            <person name="Foster-Nyarko E."/>
            <person name="Jarju S."/>
            <person name="Secka A."/>
            <person name="Antonio M."/>
            <person name="Oren A."/>
            <person name="Chaudhuri R.R."/>
            <person name="La Ragione R."/>
            <person name="Hildebrand F."/>
            <person name="Pallen M.J."/>
        </authorList>
    </citation>
    <scope>NUCLEOTIDE SEQUENCE</scope>
    <source>
        <strain evidence="1">B5-657</strain>
    </source>
</reference>
<name>A0A9E2NM85_9FIRM</name>
<accession>A0A9E2NM85</accession>
<comment type="caution">
    <text evidence="1">The sequence shown here is derived from an EMBL/GenBank/DDBJ whole genome shotgun (WGS) entry which is preliminary data.</text>
</comment>
<dbReference type="AlphaFoldDB" id="A0A9E2NM85"/>
<reference evidence="1" key="2">
    <citation type="submission" date="2021-04" db="EMBL/GenBank/DDBJ databases">
        <authorList>
            <person name="Gilroy R."/>
        </authorList>
    </citation>
    <scope>NUCLEOTIDE SEQUENCE</scope>
    <source>
        <strain evidence="1">B5-657</strain>
    </source>
</reference>
<dbReference type="Proteomes" id="UP000824229">
    <property type="component" value="Unassembled WGS sequence"/>
</dbReference>
<evidence type="ECO:0000313" key="2">
    <source>
        <dbReference type="Proteomes" id="UP000824229"/>
    </source>
</evidence>
<evidence type="ECO:0000313" key="1">
    <source>
        <dbReference type="EMBL" id="MBU3803133.1"/>
    </source>
</evidence>